<comment type="caution">
    <text evidence="2">The sequence shown here is derived from an EMBL/GenBank/DDBJ whole genome shotgun (WGS) entry which is preliminary data.</text>
</comment>
<reference evidence="2" key="1">
    <citation type="submission" date="2023-10" db="EMBL/GenBank/DDBJ databases">
        <title>Genome assembly of Pristionchus species.</title>
        <authorList>
            <person name="Yoshida K."/>
            <person name="Sommer R.J."/>
        </authorList>
    </citation>
    <scope>NUCLEOTIDE SEQUENCE</scope>
    <source>
        <strain evidence="2">RS0144</strain>
    </source>
</reference>
<evidence type="ECO:0000313" key="4">
    <source>
        <dbReference type="Proteomes" id="UP001432027"/>
    </source>
</evidence>
<feature type="region of interest" description="Disordered" evidence="1">
    <location>
        <begin position="72"/>
        <end position="190"/>
    </location>
</feature>
<evidence type="ECO:0000256" key="1">
    <source>
        <dbReference type="SAM" id="MobiDB-lite"/>
    </source>
</evidence>
<sequence length="190" mass="20892">MASRGFDPVRSHSEKMAYVNHCLRVINARPTISVKPKDTPKSPAPPQQRSLSFHARERERLVAAENERLLKKLTTIDTRKTLHPTTPSRSLSRSSSTRNTTSRSQSFSRLPSSMDRSSRSSSVSKMSKASSKPESWASSSAHVRKSISSAQSSTSSASSSSKTSESHTTTSSDSSSTTMSRDSLERKERE</sequence>
<feature type="compositionally biased region" description="Low complexity" evidence="1">
    <location>
        <begin position="85"/>
        <end position="181"/>
    </location>
</feature>
<organism evidence="2 4">
    <name type="scientific">Pristionchus entomophagus</name>
    <dbReference type="NCBI Taxonomy" id="358040"/>
    <lineage>
        <taxon>Eukaryota</taxon>
        <taxon>Metazoa</taxon>
        <taxon>Ecdysozoa</taxon>
        <taxon>Nematoda</taxon>
        <taxon>Chromadorea</taxon>
        <taxon>Rhabditida</taxon>
        <taxon>Rhabditina</taxon>
        <taxon>Diplogasteromorpha</taxon>
        <taxon>Diplogasteroidea</taxon>
        <taxon>Neodiplogasteridae</taxon>
        <taxon>Pristionchus</taxon>
    </lineage>
</organism>
<evidence type="ECO:0000313" key="3">
    <source>
        <dbReference type="EMBL" id="GMT08192.1"/>
    </source>
</evidence>
<dbReference type="EMBL" id="BTSX01000005">
    <property type="protein sequence ID" value="GMS99290.1"/>
    <property type="molecule type" value="Genomic_DNA"/>
</dbReference>
<dbReference type="Proteomes" id="UP001432027">
    <property type="component" value="Unassembled WGS sequence"/>
</dbReference>
<accession>A0AAV5TXM8</accession>
<protein>
    <recommendedName>
        <fullName evidence="5">Cilia- and flagella-associated protein 97</fullName>
    </recommendedName>
</protein>
<dbReference type="EMBL" id="BTSX01000032">
    <property type="protein sequence ID" value="GMT08192.1"/>
    <property type="molecule type" value="Genomic_DNA"/>
</dbReference>
<proteinExistence type="predicted"/>
<evidence type="ECO:0008006" key="5">
    <source>
        <dbReference type="Google" id="ProtNLM"/>
    </source>
</evidence>
<dbReference type="AlphaFoldDB" id="A0AAV5TXM8"/>
<keyword evidence="4" id="KW-1185">Reference proteome</keyword>
<name>A0AAV5TXM8_9BILA</name>
<evidence type="ECO:0000313" key="2">
    <source>
        <dbReference type="EMBL" id="GMS99290.1"/>
    </source>
</evidence>
<gene>
    <name evidence="2" type="ORF">PENTCL1PPCAC_21465</name>
    <name evidence="3" type="ORF">PENTCL1PPCAC_30366</name>
</gene>
<feature type="region of interest" description="Disordered" evidence="1">
    <location>
        <begin position="29"/>
        <end position="55"/>
    </location>
</feature>